<protein>
    <submittedName>
        <fullName evidence="1">AAA domain</fullName>
    </submittedName>
</protein>
<dbReference type="InterPro" id="IPR050534">
    <property type="entry name" value="Coronavir_polyprotein_1ab"/>
</dbReference>
<dbReference type="OrthoDB" id="45637at2157"/>
<accession>A0A1H8VFA3</accession>
<dbReference type="PANTHER" id="PTHR43788:SF8">
    <property type="entry name" value="DNA-BINDING PROTEIN SMUBP-2"/>
    <property type="match status" value="1"/>
</dbReference>
<keyword evidence="2" id="KW-1185">Reference proteome</keyword>
<dbReference type="Gene3D" id="3.40.50.300">
    <property type="entry name" value="P-loop containing nucleotide triphosphate hydrolases"/>
    <property type="match status" value="1"/>
</dbReference>
<dbReference type="EMBL" id="FODV01000016">
    <property type="protein sequence ID" value="SEP14132.1"/>
    <property type="molecule type" value="Genomic_DNA"/>
</dbReference>
<proteinExistence type="predicted"/>
<evidence type="ECO:0000313" key="2">
    <source>
        <dbReference type="Proteomes" id="UP000199126"/>
    </source>
</evidence>
<organism evidence="1 2">
    <name type="scientific">Halogranum amylolyticum</name>
    <dbReference type="NCBI Taxonomy" id="660520"/>
    <lineage>
        <taxon>Archaea</taxon>
        <taxon>Methanobacteriati</taxon>
        <taxon>Methanobacteriota</taxon>
        <taxon>Stenosarchaea group</taxon>
        <taxon>Halobacteria</taxon>
        <taxon>Halobacteriales</taxon>
        <taxon>Haloferacaceae</taxon>
    </lineage>
</organism>
<evidence type="ECO:0000313" key="1">
    <source>
        <dbReference type="EMBL" id="SEP14132.1"/>
    </source>
</evidence>
<dbReference type="Proteomes" id="UP000199126">
    <property type="component" value="Unassembled WGS sequence"/>
</dbReference>
<name>A0A1H8VFA3_9EURY</name>
<reference evidence="2" key="1">
    <citation type="submission" date="2016-10" db="EMBL/GenBank/DDBJ databases">
        <authorList>
            <person name="Varghese N."/>
            <person name="Submissions S."/>
        </authorList>
    </citation>
    <scope>NUCLEOTIDE SEQUENCE [LARGE SCALE GENOMIC DNA]</scope>
    <source>
        <strain evidence="2">CGMCC 1.10121</strain>
    </source>
</reference>
<dbReference type="Pfam" id="PF13245">
    <property type="entry name" value="AAA_19"/>
    <property type="match status" value="1"/>
</dbReference>
<sequence length="301" mass="34552">MWLQIRGPDGTLVERWKVRFEVCYGVRSGERTGNLPGNVREFQYYDDRETLGDILDEYVFTDEPDKKFVIFAAPTSLRNLIDYAEAEGIDGSAEELMDSGNAAMFDAMLIDEASMMDLPLLFLIGAFLRTKGRLLLVGDHRQMQPIQKHDWESKDRQTIEENTPHVSVLDLIRFLRGDDETEFEELERELPEWPNPDAVIPMDRLEITYRLPPAMAALASELFYKEDGITSTRRATPNTCPMSATRLSLHGWRLPSTPSPELLSCYTMMRLQRKIAHLNRTLSNKSKTNCQLSTLIQQTMK</sequence>
<dbReference type="InterPro" id="IPR027417">
    <property type="entry name" value="P-loop_NTPase"/>
</dbReference>
<dbReference type="PANTHER" id="PTHR43788">
    <property type="entry name" value="DNA2/NAM7 HELICASE FAMILY MEMBER"/>
    <property type="match status" value="1"/>
</dbReference>
<gene>
    <name evidence="1" type="ORF">SAMN04487948_11650</name>
</gene>
<dbReference type="SUPFAM" id="SSF52540">
    <property type="entry name" value="P-loop containing nucleoside triphosphate hydrolases"/>
    <property type="match status" value="1"/>
</dbReference>
<dbReference type="AlphaFoldDB" id="A0A1H8VFA3"/>
<dbReference type="GO" id="GO:0043139">
    <property type="term" value="F:5'-3' DNA helicase activity"/>
    <property type="evidence" value="ECO:0007669"/>
    <property type="project" value="TreeGrafter"/>
</dbReference>